<sequence>LINNRVLIPAGFPDFKKKLEDRKYQVLELDVSEFEKMDGGLTCLSIRF</sequence>
<dbReference type="Gene3D" id="3.75.10.10">
    <property type="entry name" value="L-arginine/glycine Amidinotransferase, Chain A"/>
    <property type="match status" value="1"/>
</dbReference>
<evidence type="ECO:0000313" key="1">
    <source>
        <dbReference type="EMBL" id="GAF89270.1"/>
    </source>
</evidence>
<proteinExistence type="predicted"/>
<dbReference type="SUPFAM" id="SSF55909">
    <property type="entry name" value="Pentein"/>
    <property type="match status" value="1"/>
</dbReference>
<accession>X0ULA7</accession>
<organism evidence="1">
    <name type="scientific">marine sediment metagenome</name>
    <dbReference type="NCBI Taxonomy" id="412755"/>
    <lineage>
        <taxon>unclassified sequences</taxon>
        <taxon>metagenomes</taxon>
        <taxon>ecological metagenomes</taxon>
    </lineage>
</organism>
<evidence type="ECO:0008006" key="2">
    <source>
        <dbReference type="Google" id="ProtNLM"/>
    </source>
</evidence>
<dbReference type="EMBL" id="BARS01011381">
    <property type="protein sequence ID" value="GAF89270.1"/>
    <property type="molecule type" value="Genomic_DNA"/>
</dbReference>
<gene>
    <name evidence="1" type="ORF">S01H1_20715</name>
</gene>
<protein>
    <recommendedName>
        <fullName evidence="2">N(G),N(G)-dimethylarginine dimethylaminohydrolase</fullName>
    </recommendedName>
</protein>
<reference evidence="1" key="1">
    <citation type="journal article" date="2014" name="Front. Microbiol.">
        <title>High frequency of phylogenetically diverse reductive dehalogenase-homologous genes in deep subseafloor sedimentary metagenomes.</title>
        <authorList>
            <person name="Kawai M."/>
            <person name="Futagami T."/>
            <person name="Toyoda A."/>
            <person name="Takaki Y."/>
            <person name="Nishi S."/>
            <person name="Hori S."/>
            <person name="Arai W."/>
            <person name="Tsubouchi T."/>
            <person name="Morono Y."/>
            <person name="Uchiyama I."/>
            <person name="Ito T."/>
            <person name="Fujiyama A."/>
            <person name="Inagaki F."/>
            <person name="Takami H."/>
        </authorList>
    </citation>
    <scope>NUCLEOTIDE SEQUENCE</scope>
    <source>
        <strain evidence="1">Expedition CK06-06</strain>
    </source>
</reference>
<name>X0ULA7_9ZZZZ</name>
<comment type="caution">
    <text evidence="1">The sequence shown here is derived from an EMBL/GenBank/DDBJ whole genome shotgun (WGS) entry which is preliminary data.</text>
</comment>
<dbReference type="AlphaFoldDB" id="X0ULA7"/>
<feature type="non-terminal residue" evidence="1">
    <location>
        <position position="1"/>
    </location>
</feature>